<dbReference type="InterPro" id="IPR015947">
    <property type="entry name" value="PUA-like_sf"/>
</dbReference>
<name>A0A0D3K1I4_EMIH1</name>
<dbReference type="PROSITE" id="PS51257">
    <property type="entry name" value="PROKAR_LIPOPROTEIN"/>
    <property type="match status" value="1"/>
</dbReference>
<evidence type="ECO:0000313" key="3">
    <source>
        <dbReference type="Proteomes" id="UP000013827"/>
    </source>
</evidence>
<proteinExistence type="predicted"/>
<dbReference type="PaxDb" id="2903-EOD29619"/>
<accession>A0A0D3K1I4</accession>
<keyword evidence="3" id="KW-1185">Reference proteome</keyword>
<dbReference type="KEGG" id="ehx:EMIHUDRAFT_113654"/>
<dbReference type="EnsemblProtists" id="EOD29619">
    <property type="protein sequence ID" value="EOD29619"/>
    <property type="gene ID" value="EMIHUDRAFT_113654"/>
</dbReference>
<dbReference type="AlphaFoldDB" id="A0A0D3K1I4"/>
<dbReference type="Proteomes" id="UP000013827">
    <property type="component" value="Unassembled WGS sequence"/>
</dbReference>
<evidence type="ECO:0008006" key="4">
    <source>
        <dbReference type="Google" id="ProtNLM"/>
    </source>
</evidence>
<organism evidence="2 3">
    <name type="scientific">Emiliania huxleyi (strain CCMP1516)</name>
    <dbReference type="NCBI Taxonomy" id="280463"/>
    <lineage>
        <taxon>Eukaryota</taxon>
        <taxon>Haptista</taxon>
        <taxon>Haptophyta</taxon>
        <taxon>Prymnesiophyceae</taxon>
        <taxon>Isochrysidales</taxon>
        <taxon>Noelaerhabdaceae</taxon>
        <taxon>Emiliania</taxon>
    </lineage>
</organism>
<dbReference type="HOGENOM" id="CLU_556027_0_0_1"/>
<sequence length="491" mass="51433">MLSPRILALALALATPTAALLHGLAGCRRTTHHLAVSRRARRPLLALVPSSGGGEQQELLERCFAASCPGAASAEPGDASPGSLADLPLVCAPWASPLPGVVQVLRIFDPALIHTFESLARAAGGPRLFAHFESSAAAPTDSPYRALASPGVLTELRDVRRLRSGGIIALTVAVGRVRAIGVRSDAPLVRGDVLLLPDEEEQAAARLHLRRNGHFADGSALNEAARAASAAAGVTWASAESRIDWSAAVSAEAEALPVGDQGEACAAIEERAPLNLSLSISSTAAAARQAAAAAASALNSADPVARALEAQFGRELSAAGLAGEGGARFGLGRAYDAYSQPFLLALEQALWREIVLCATLSARLETRGRGGAVEAEEEEAVAEEAEEEAEAEAVAEEADAWLDDEVLRRLPALREMLPLLPPPPESGWPADMPEPPSSAEWLSRFGYPPLRRAQRVSYLMAALLPELASAGVVWLSHQRFKLAAMVAVREL</sequence>
<dbReference type="OMA" id="CAYYADE"/>
<evidence type="ECO:0000256" key="1">
    <source>
        <dbReference type="SAM" id="SignalP"/>
    </source>
</evidence>
<dbReference type="SUPFAM" id="SSF88697">
    <property type="entry name" value="PUA domain-like"/>
    <property type="match status" value="1"/>
</dbReference>
<reference evidence="2" key="2">
    <citation type="submission" date="2024-10" db="UniProtKB">
        <authorList>
            <consortium name="EnsemblProtists"/>
        </authorList>
    </citation>
    <scope>IDENTIFICATION</scope>
</reference>
<feature type="signal peptide" evidence="1">
    <location>
        <begin position="1"/>
        <end position="19"/>
    </location>
</feature>
<evidence type="ECO:0000313" key="2">
    <source>
        <dbReference type="EnsemblProtists" id="EOD29619"/>
    </source>
</evidence>
<dbReference type="GeneID" id="17274894"/>
<protein>
    <recommendedName>
        <fullName evidence="4">Lon N-terminal domain-containing protein</fullName>
    </recommendedName>
</protein>
<reference evidence="3" key="1">
    <citation type="journal article" date="2013" name="Nature">
        <title>Pan genome of the phytoplankton Emiliania underpins its global distribution.</title>
        <authorList>
            <person name="Read B.A."/>
            <person name="Kegel J."/>
            <person name="Klute M.J."/>
            <person name="Kuo A."/>
            <person name="Lefebvre S.C."/>
            <person name="Maumus F."/>
            <person name="Mayer C."/>
            <person name="Miller J."/>
            <person name="Monier A."/>
            <person name="Salamov A."/>
            <person name="Young J."/>
            <person name="Aguilar M."/>
            <person name="Claverie J.M."/>
            <person name="Frickenhaus S."/>
            <person name="Gonzalez K."/>
            <person name="Herman E.K."/>
            <person name="Lin Y.C."/>
            <person name="Napier J."/>
            <person name="Ogata H."/>
            <person name="Sarno A.F."/>
            <person name="Shmutz J."/>
            <person name="Schroeder D."/>
            <person name="de Vargas C."/>
            <person name="Verret F."/>
            <person name="von Dassow P."/>
            <person name="Valentin K."/>
            <person name="Van de Peer Y."/>
            <person name="Wheeler G."/>
            <person name="Dacks J.B."/>
            <person name="Delwiche C.F."/>
            <person name="Dyhrman S.T."/>
            <person name="Glockner G."/>
            <person name="John U."/>
            <person name="Richards T."/>
            <person name="Worden A.Z."/>
            <person name="Zhang X."/>
            <person name="Grigoriev I.V."/>
            <person name="Allen A.E."/>
            <person name="Bidle K."/>
            <person name="Borodovsky M."/>
            <person name="Bowler C."/>
            <person name="Brownlee C."/>
            <person name="Cock J.M."/>
            <person name="Elias M."/>
            <person name="Gladyshev V.N."/>
            <person name="Groth M."/>
            <person name="Guda C."/>
            <person name="Hadaegh A."/>
            <person name="Iglesias-Rodriguez M.D."/>
            <person name="Jenkins J."/>
            <person name="Jones B.M."/>
            <person name="Lawson T."/>
            <person name="Leese F."/>
            <person name="Lindquist E."/>
            <person name="Lobanov A."/>
            <person name="Lomsadze A."/>
            <person name="Malik S.B."/>
            <person name="Marsh M.E."/>
            <person name="Mackinder L."/>
            <person name="Mock T."/>
            <person name="Mueller-Roeber B."/>
            <person name="Pagarete A."/>
            <person name="Parker M."/>
            <person name="Probert I."/>
            <person name="Quesneville H."/>
            <person name="Raines C."/>
            <person name="Rensing S.A."/>
            <person name="Riano-Pachon D.M."/>
            <person name="Richier S."/>
            <person name="Rokitta S."/>
            <person name="Shiraiwa Y."/>
            <person name="Soanes D.M."/>
            <person name="van der Giezen M."/>
            <person name="Wahlund T.M."/>
            <person name="Williams B."/>
            <person name="Wilson W."/>
            <person name="Wolfe G."/>
            <person name="Wurch L.L."/>
        </authorList>
    </citation>
    <scope>NUCLEOTIDE SEQUENCE</scope>
</reference>
<keyword evidence="1" id="KW-0732">Signal</keyword>
<dbReference type="RefSeq" id="XP_005782048.1">
    <property type="nucleotide sequence ID" value="XM_005781991.1"/>
</dbReference>
<feature type="chain" id="PRO_5044291638" description="Lon N-terminal domain-containing protein" evidence="1">
    <location>
        <begin position="20"/>
        <end position="491"/>
    </location>
</feature>